<dbReference type="GO" id="GO:0003924">
    <property type="term" value="F:GTPase activity"/>
    <property type="evidence" value="ECO:0007669"/>
    <property type="project" value="InterPro"/>
</dbReference>
<dbReference type="InterPro" id="IPR014721">
    <property type="entry name" value="Ribsml_uS5_D2-typ_fold_subgr"/>
</dbReference>
<proteinExistence type="inferred from homology"/>
<dbReference type="CDD" id="cd16262">
    <property type="entry name" value="EFG_III"/>
    <property type="match status" value="1"/>
</dbReference>
<dbReference type="PANTHER" id="PTHR43261:SF6">
    <property type="entry name" value="ELONGATION FACTOR G-LIKE PROTEIN"/>
    <property type="match status" value="1"/>
</dbReference>
<evidence type="ECO:0000256" key="1">
    <source>
        <dbReference type="ARBA" id="ARBA00005870"/>
    </source>
</evidence>
<keyword evidence="6" id="KW-0251">Elongation factor</keyword>
<evidence type="ECO:0000256" key="2">
    <source>
        <dbReference type="ARBA" id="ARBA00022741"/>
    </source>
</evidence>
<dbReference type="InterPro" id="IPR000640">
    <property type="entry name" value="EFG_V-like"/>
</dbReference>
<dbReference type="InterPro" id="IPR020568">
    <property type="entry name" value="Ribosomal_Su5_D2-typ_SF"/>
</dbReference>
<dbReference type="NCBIfam" id="NF009891">
    <property type="entry name" value="PRK13351.1-1"/>
    <property type="match status" value="1"/>
</dbReference>
<comment type="caution">
    <text evidence="6">The sequence shown here is derived from an EMBL/GenBank/DDBJ whole genome shotgun (WGS) entry which is preliminary data.</text>
</comment>
<comment type="similarity">
    <text evidence="1">Belongs to the TRAFAC class translation factor GTPase superfamily. Classic translation factor GTPase family. EF-G/EF-2 subfamily.</text>
</comment>
<keyword evidence="3" id="KW-0342">GTP-binding</keyword>
<dbReference type="PRINTS" id="PR00315">
    <property type="entry name" value="ELONGATNFCT"/>
</dbReference>
<name>A0A7C1N953_UNCW3</name>
<dbReference type="SUPFAM" id="SSF52540">
    <property type="entry name" value="P-loop containing nucleoside triphosphate hydrolases"/>
    <property type="match status" value="1"/>
</dbReference>
<dbReference type="SUPFAM" id="SSF54211">
    <property type="entry name" value="Ribosomal protein S5 domain 2-like"/>
    <property type="match status" value="1"/>
</dbReference>
<dbReference type="Pfam" id="PF00679">
    <property type="entry name" value="EFG_C"/>
    <property type="match status" value="1"/>
</dbReference>
<dbReference type="SUPFAM" id="SSF54980">
    <property type="entry name" value="EF-G C-terminal domain-like"/>
    <property type="match status" value="2"/>
</dbReference>
<feature type="domain" description="Tr-type G" evidence="5">
    <location>
        <begin position="7"/>
        <end position="278"/>
    </location>
</feature>
<dbReference type="Pfam" id="PF14492">
    <property type="entry name" value="EFG_III"/>
    <property type="match status" value="1"/>
</dbReference>
<reference evidence="6" key="1">
    <citation type="journal article" date="2020" name="mSystems">
        <title>Genome- and Community-Level Interaction Insights into Carbon Utilization and Element Cycling Functions of Hydrothermarchaeota in Hydrothermal Sediment.</title>
        <authorList>
            <person name="Zhou Z."/>
            <person name="Liu Y."/>
            <person name="Xu W."/>
            <person name="Pan J."/>
            <person name="Luo Z.H."/>
            <person name="Li M."/>
        </authorList>
    </citation>
    <scope>NUCLEOTIDE SEQUENCE [LARGE SCALE GENOMIC DNA]</scope>
    <source>
        <strain evidence="6">SpSt-265</strain>
    </source>
</reference>
<dbReference type="CDD" id="cd04088">
    <property type="entry name" value="EFG_mtEFG_II"/>
    <property type="match status" value="1"/>
</dbReference>
<dbReference type="InterPro" id="IPR035647">
    <property type="entry name" value="EFG_III/V"/>
</dbReference>
<gene>
    <name evidence="6" type="primary">fusA</name>
    <name evidence="6" type="ORF">ENP94_00930</name>
</gene>
<evidence type="ECO:0000256" key="3">
    <source>
        <dbReference type="ARBA" id="ARBA00023134"/>
    </source>
</evidence>
<dbReference type="InterPro" id="IPR005225">
    <property type="entry name" value="Small_GTP-bd"/>
</dbReference>
<dbReference type="InterPro" id="IPR000795">
    <property type="entry name" value="T_Tr_GTP-bd_dom"/>
</dbReference>
<dbReference type="InterPro" id="IPR041095">
    <property type="entry name" value="EFG_II"/>
</dbReference>
<dbReference type="Gene3D" id="3.40.50.300">
    <property type="entry name" value="P-loop containing nucleotide triphosphate hydrolases"/>
    <property type="match status" value="1"/>
</dbReference>
<dbReference type="NCBIfam" id="TIGR00484">
    <property type="entry name" value="EF-G"/>
    <property type="match status" value="1"/>
</dbReference>
<dbReference type="SUPFAM" id="SSF50447">
    <property type="entry name" value="Translation proteins"/>
    <property type="match status" value="1"/>
</dbReference>
<dbReference type="FunFam" id="3.30.230.10:FF:000003">
    <property type="entry name" value="Elongation factor G"/>
    <property type="match status" value="1"/>
</dbReference>
<dbReference type="GO" id="GO:0005525">
    <property type="term" value="F:GTP binding"/>
    <property type="evidence" value="ECO:0007669"/>
    <property type="project" value="UniProtKB-UniRule"/>
</dbReference>
<dbReference type="NCBIfam" id="NF009379">
    <property type="entry name" value="PRK12740.1-3"/>
    <property type="match status" value="1"/>
</dbReference>
<dbReference type="InterPro" id="IPR053905">
    <property type="entry name" value="EF-G-like_DII"/>
</dbReference>
<dbReference type="SMART" id="SM00889">
    <property type="entry name" value="EFG_IV"/>
    <property type="match status" value="1"/>
</dbReference>
<dbReference type="FunFam" id="3.30.70.240:FF:000001">
    <property type="entry name" value="Elongation factor G"/>
    <property type="match status" value="1"/>
</dbReference>
<dbReference type="AlphaFoldDB" id="A0A7C1N953"/>
<keyword evidence="2" id="KW-0547">Nucleotide-binding</keyword>
<dbReference type="GO" id="GO:0032790">
    <property type="term" value="P:ribosome disassembly"/>
    <property type="evidence" value="ECO:0007669"/>
    <property type="project" value="TreeGrafter"/>
</dbReference>
<protein>
    <recommendedName>
        <fullName evidence="4">Elongation factor G</fullName>
    </recommendedName>
</protein>
<dbReference type="CDD" id="cd03713">
    <property type="entry name" value="EFG_mtEFG_C"/>
    <property type="match status" value="1"/>
</dbReference>
<dbReference type="Gene3D" id="3.30.70.240">
    <property type="match status" value="1"/>
</dbReference>
<keyword evidence="6" id="KW-0648">Protein biosynthesis</keyword>
<dbReference type="CDD" id="cd04170">
    <property type="entry name" value="EF-G_bact"/>
    <property type="match status" value="1"/>
</dbReference>
<dbReference type="GO" id="GO:0003746">
    <property type="term" value="F:translation elongation factor activity"/>
    <property type="evidence" value="ECO:0007669"/>
    <property type="project" value="UniProtKB-UniRule"/>
</dbReference>
<dbReference type="PANTHER" id="PTHR43261">
    <property type="entry name" value="TRANSLATION ELONGATION FACTOR G-RELATED"/>
    <property type="match status" value="1"/>
</dbReference>
<dbReference type="Gene3D" id="3.30.230.10">
    <property type="match status" value="1"/>
</dbReference>
<dbReference type="InterPro" id="IPR009022">
    <property type="entry name" value="EFG_III"/>
</dbReference>
<dbReference type="InterPro" id="IPR009000">
    <property type="entry name" value="Transl_B-barrel_sf"/>
</dbReference>
<dbReference type="InterPro" id="IPR005517">
    <property type="entry name" value="Transl_elong_EFG/EF2_IV"/>
</dbReference>
<accession>A0A7C1N953</accession>
<dbReference type="SMART" id="SM00838">
    <property type="entry name" value="EFG_C"/>
    <property type="match status" value="1"/>
</dbReference>
<dbReference type="Pfam" id="PF03764">
    <property type="entry name" value="EFG_IV"/>
    <property type="match status" value="1"/>
</dbReference>
<evidence type="ECO:0000313" key="6">
    <source>
        <dbReference type="EMBL" id="HEA86559.1"/>
    </source>
</evidence>
<evidence type="ECO:0000256" key="4">
    <source>
        <dbReference type="NCBIfam" id="TIGR00484"/>
    </source>
</evidence>
<organism evidence="6">
    <name type="scientific">candidate division WOR-3 bacterium</name>
    <dbReference type="NCBI Taxonomy" id="2052148"/>
    <lineage>
        <taxon>Bacteria</taxon>
        <taxon>Bacteria division WOR-3</taxon>
    </lineage>
</organism>
<dbReference type="PROSITE" id="PS51722">
    <property type="entry name" value="G_TR_2"/>
    <property type="match status" value="1"/>
</dbReference>
<dbReference type="NCBIfam" id="TIGR00231">
    <property type="entry name" value="small_GTP"/>
    <property type="match status" value="1"/>
</dbReference>
<dbReference type="Gene3D" id="3.30.70.870">
    <property type="entry name" value="Elongation Factor G (Translational Gtpase), domain 3"/>
    <property type="match status" value="1"/>
</dbReference>
<dbReference type="InterPro" id="IPR035649">
    <property type="entry name" value="EFG_V"/>
</dbReference>
<evidence type="ECO:0000259" key="5">
    <source>
        <dbReference type="PROSITE" id="PS51722"/>
    </source>
</evidence>
<dbReference type="Pfam" id="PF22042">
    <property type="entry name" value="EF-G_D2"/>
    <property type="match status" value="1"/>
</dbReference>
<dbReference type="InterPro" id="IPR047872">
    <property type="entry name" value="EFG_IV"/>
</dbReference>
<dbReference type="Gene3D" id="2.40.30.10">
    <property type="entry name" value="Translation factors"/>
    <property type="match status" value="1"/>
</dbReference>
<sequence>MKDYKVNEIRNLGFFGHGGCGKTSICESLLFTMKQNNRLGSVDAGSSLLDYDEDEIARKISINLALGYGEYRNTLINLVDAPGYADFFGNVISAVRAVDAAVVVIDATSGVEVGTEMAWRRLDDAGLPRVIFINKLTKENTKFAVVAEEVRKVFGTKVTPVYLPIGSEAGLKGAVDLLNDKAYVYENGTRKEVPVPEELKGEIAQWKERLIEAAAEVDETLMEKFLEGQEISPEEMRRAVRQGIKAGTVYPLLGGDALTQVGVDLILELAVDVLPSPAEMPPVKGKAPATGEEILVSPDPDGPVCALVFKTISEAHIGDMHYVRIFRGRLESGMVVINGTTQREEKINQIYIVKGKERSETNRLTTGMIGALVKLKETHTGDTLADKKEPVRLAPIEFPKPSISVAIVPQSKGDEERVSNGLARLHEEDPTFSYEYNAELGQQLINGMGELHLDVIVGRLKRRFDVNVELVKPRIPYRETITKKAEAQGKHKKQTGGRGQYGDVWLRIEPLPRGTGFQFVDEIYGGAIPGKFIPSVEKGVVEAMEKGVLAGYRMMDIKATVYDGSYHEVDSSDIAFKIAAGLAFKNACEKAGVVLLEPIMNVEITVPDRFTGDVMGDLNARRGRIMGMEAQGGLQVIKAQVPLAEMYKYSNSLRSMTQGRGYFTMEFDHYEEVPREIAQKIIEEAKRAKEEARE</sequence>
<dbReference type="Pfam" id="PF00009">
    <property type="entry name" value="GTP_EFTU"/>
    <property type="match status" value="1"/>
</dbReference>
<dbReference type="InterPro" id="IPR027417">
    <property type="entry name" value="P-loop_NTPase"/>
</dbReference>
<dbReference type="NCBIfam" id="NF009381">
    <property type="entry name" value="PRK12740.1-5"/>
    <property type="match status" value="1"/>
</dbReference>
<dbReference type="CDD" id="cd01434">
    <property type="entry name" value="EFG_mtEFG1_IV"/>
    <property type="match status" value="1"/>
</dbReference>
<dbReference type="InterPro" id="IPR004540">
    <property type="entry name" value="Transl_elong_EFG/EF2"/>
</dbReference>
<dbReference type="EMBL" id="DSLG01000002">
    <property type="protein sequence ID" value="HEA86559.1"/>
    <property type="molecule type" value="Genomic_DNA"/>
</dbReference>